<dbReference type="GO" id="GO:0000466">
    <property type="term" value="P:maturation of 5.8S rRNA from tricistronic rRNA transcript (SSU-rRNA, 5.8S rRNA, LSU-rRNA)"/>
    <property type="evidence" value="ECO:0007669"/>
    <property type="project" value="TreeGrafter"/>
</dbReference>
<dbReference type="Pfam" id="PF16201">
    <property type="entry name" value="NopRA1"/>
    <property type="match status" value="1"/>
</dbReference>
<dbReference type="GO" id="GO:0000463">
    <property type="term" value="P:maturation of LSU-rRNA from tricistronic rRNA transcript (SSU-rRNA, 5.8S rRNA, LSU-rRNA)"/>
    <property type="evidence" value="ECO:0007669"/>
    <property type="project" value="TreeGrafter"/>
</dbReference>
<evidence type="ECO:0000313" key="3">
    <source>
        <dbReference type="Proteomes" id="UP000218811"/>
    </source>
</evidence>
<protein>
    <recommendedName>
        <fullName evidence="1">URB1 C-terminal domain-containing protein</fullName>
    </recommendedName>
</protein>
<proteinExistence type="predicted"/>
<dbReference type="PANTHER" id="PTHR13500:SF0">
    <property type="entry name" value="NUCLEOLAR PRE-RIBOSOMAL-ASSOCIATED PROTEIN 1"/>
    <property type="match status" value="1"/>
</dbReference>
<dbReference type="InterPro" id="IPR032436">
    <property type="entry name" value="URB1_C"/>
</dbReference>
<dbReference type="GO" id="GO:0005730">
    <property type="term" value="C:nucleolus"/>
    <property type="evidence" value="ECO:0007669"/>
    <property type="project" value="TreeGrafter"/>
</dbReference>
<dbReference type="STRING" id="742152.A0A2H3J4T0"/>
<name>A0A2H3J4T0_WOLCO</name>
<dbReference type="AlphaFoldDB" id="A0A2H3J4T0"/>
<dbReference type="Proteomes" id="UP000218811">
    <property type="component" value="Unassembled WGS sequence"/>
</dbReference>
<dbReference type="PANTHER" id="PTHR13500">
    <property type="entry name" value="NUCLEOLAR PRERIBOSOMAL-ASSOCIATED PROTEIN 1"/>
    <property type="match status" value="1"/>
</dbReference>
<dbReference type="InterPro" id="IPR039844">
    <property type="entry name" value="URB1"/>
</dbReference>
<evidence type="ECO:0000313" key="2">
    <source>
        <dbReference type="EMBL" id="PCH37240.1"/>
    </source>
</evidence>
<dbReference type="OrthoDB" id="2687486at2759"/>
<feature type="domain" description="URB1 C-terminal" evidence="1">
    <location>
        <begin position="63"/>
        <end position="160"/>
    </location>
</feature>
<reference evidence="2 3" key="1">
    <citation type="journal article" date="2012" name="Science">
        <title>The Paleozoic origin of enzymatic lignin decomposition reconstructed from 31 fungal genomes.</title>
        <authorList>
            <person name="Floudas D."/>
            <person name="Binder M."/>
            <person name="Riley R."/>
            <person name="Barry K."/>
            <person name="Blanchette R.A."/>
            <person name="Henrissat B."/>
            <person name="Martinez A.T."/>
            <person name="Otillar R."/>
            <person name="Spatafora J.W."/>
            <person name="Yadav J.S."/>
            <person name="Aerts A."/>
            <person name="Benoit I."/>
            <person name="Boyd A."/>
            <person name="Carlson A."/>
            <person name="Copeland A."/>
            <person name="Coutinho P.M."/>
            <person name="de Vries R.P."/>
            <person name="Ferreira P."/>
            <person name="Findley K."/>
            <person name="Foster B."/>
            <person name="Gaskell J."/>
            <person name="Glotzer D."/>
            <person name="Gorecki P."/>
            <person name="Heitman J."/>
            <person name="Hesse C."/>
            <person name="Hori C."/>
            <person name="Igarashi K."/>
            <person name="Jurgens J.A."/>
            <person name="Kallen N."/>
            <person name="Kersten P."/>
            <person name="Kohler A."/>
            <person name="Kuees U."/>
            <person name="Kumar T.K.A."/>
            <person name="Kuo A."/>
            <person name="LaButti K."/>
            <person name="Larrondo L.F."/>
            <person name="Lindquist E."/>
            <person name="Ling A."/>
            <person name="Lombard V."/>
            <person name="Lucas S."/>
            <person name="Lundell T."/>
            <person name="Martin R."/>
            <person name="McLaughlin D.J."/>
            <person name="Morgenstern I."/>
            <person name="Morin E."/>
            <person name="Murat C."/>
            <person name="Nagy L.G."/>
            <person name="Nolan M."/>
            <person name="Ohm R.A."/>
            <person name="Patyshakuliyeva A."/>
            <person name="Rokas A."/>
            <person name="Ruiz-Duenas F.J."/>
            <person name="Sabat G."/>
            <person name="Salamov A."/>
            <person name="Samejima M."/>
            <person name="Schmutz J."/>
            <person name="Slot J.C."/>
            <person name="St John F."/>
            <person name="Stenlid J."/>
            <person name="Sun H."/>
            <person name="Sun S."/>
            <person name="Syed K."/>
            <person name="Tsang A."/>
            <person name="Wiebenga A."/>
            <person name="Young D."/>
            <person name="Pisabarro A."/>
            <person name="Eastwood D.C."/>
            <person name="Martin F."/>
            <person name="Cullen D."/>
            <person name="Grigoriev I.V."/>
            <person name="Hibbett D.S."/>
        </authorList>
    </citation>
    <scope>NUCLEOTIDE SEQUENCE [LARGE SCALE GENOMIC DNA]</scope>
    <source>
        <strain evidence="2 3">MD-104</strain>
    </source>
</reference>
<organism evidence="2 3">
    <name type="scientific">Wolfiporia cocos (strain MD-104)</name>
    <name type="common">Brown rot fungus</name>
    <dbReference type="NCBI Taxonomy" id="742152"/>
    <lineage>
        <taxon>Eukaryota</taxon>
        <taxon>Fungi</taxon>
        <taxon>Dikarya</taxon>
        <taxon>Basidiomycota</taxon>
        <taxon>Agaricomycotina</taxon>
        <taxon>Agaricomycetes</taxon>
        <taxon>Polyporales</taxon>
        <taxon>Phaeolaceae</taxon>
        <taxon>Wolfiporia</taxon>
    </lineage>
</organism>
<sequence length="162" mass="18244">MFQTSLAFPCWRKVESNVIEEQGVDGSLYDPVFVVSLFTQMLSKSEPKSALNWVQMFRTNIVSLLIRALSARDTQMRGMALAQLAALHRILQVTEFGISAVRAWLSQHALQDADMQEKPYVLHILSLLKDVLRPPAEGDPEDETPRSPAYTTLLLVYVLRGV</sequence>
<gene>
    <name evidence="2" type="ORF">WOLCODRAFT_140776</name>
</gene>
<keyword evidence="3" id="KW-1185">Reference proteome</keyword>
<dbReference type="EMBL" id="KB467920">
    <property type="protein sequence ID" value="PCH37240.1"/>
    <property type="molecule type" value="Genomic_DNA"/>
</dbReference>
<accession>A0A2H3J4T0</accession>
<evidence type="ECO:0000259" key="1">
    <source>
        <dbReference type="Pfam" id="PF16201"/>
    </source>
</evidence>